<dbReference type="PANTHER" id="PTHR36166">
    <property type="entry name" value="CHROMOSOME 9, WHOLE GENOME SHOTGUN SEQUENCE"/>
    <property type="match status" value="1"/>
</dbReference>
<dbReference type="CDD" id="cd07822">
    <property type="entry name" value="SRPBCC_4"/>
    <property type="match status" value="1"/>
</dbReference>
<dbReference type="Pfam" id="PF10604">
    <property type="entry name" value="Polyketide_cyc2"/>
    <property type="match status" value="1"/>
</dbReference>
<reference evidence="1" key="1">
    <citation type="submission" date="2017-05" db="EMBL/GenBank/DDBJ databases">
        <authorList>
            <person name="Varghese N."/>
            <person name="Submissions S."/>
        </authorList>
    </citation>
    <scope>NUCLEOTIDE SEQUENCE</scope>
    <source>
        <strain evidence="1">Su22</strain>
    </source>
</reference>
<name>A0AA45WZ42_9CLOT</name>
<dbReference type="AlphaFoldDB" id="A0AA45WZ42"/>
<evidence type="ECO:0008006" key="3">
    <source>
        <dbReference type="Google" id="ProtNLM"/>
    </source>
</evidence>
<comment type="caution">
    <text evidence="1">The sequence shown here is derived from an EMBL/GenBank/DDBJ whole genome shotgun (WGS) entry which is preliminary data.</text>
</comment>
<dbReference type="RefSeq" id="WP_283410896.1">
    <property type="nucleotide sequence ID" value="NZ_FXUF01000026.1"/>
</dbReference>
<evidence type="ECO:0000313" key="2">
    <source>
        <dbReference type="Proteomes" id="UP001158066"/>
    </source>
</evidence>
<gene>
    <name evidence="1" type="ORF">SAMN06296020_1266</name>
</gene>
<proteinExistence type="predicted"/>
<protein>
    <recommendedName>
        <fullName evidence="3">SRPBCC domain-containing protein</fullName>
    </recommendedName>
</protein>
<keyword evidence="2" id="KW-1185">Reference proteome</keyword>
<evidence type="ECO:0000313" key="1">
    <source>
        <dbReference type="EMBL" id="SMP72152.1"/>
    </source>
</evidence>
<dbReference type="Proteomes" id="UP001158066">
    <property type="component" value="Unassembled WGS sequence"/>
</dbReference>
<accession>A0AA45WZ42</accession>
<sequence length="147" mass="17259">MKEIRTKIQIHAPVETVWNVLTDVERYPEWNPFIKSLHGNLDEDEIIQVELQLADKKPMIIRPKIVSVQEFQELRWKGRLLLPGIFDGEHIFELSESEDQTTCLIHREKFSGVMVPFLKKLLDVNTLKGFEMMNQSLKKRCEALRGE</sequence>
<dbReference type="InterPro" id="IPR019587">
    <property type="entry name" value="Polyketide_cyclase/dehydratase"/>
</dbReference>
<dbReference type="SUPFAM" id="SSF55961">
    <property type="entry name" value="Bet v1-like"/>
    <property type="match status" value="1"/>
</dbReference>
<dbReference type="PANTHER" id="PTHR36166:SF1">
    <property type="entry name" value="SRPBCC DOMAIN-CONTAINING PROTEIN"/>
    <property type="match status" value="1"/>
</dbReference>
<dbReference type="Gene3D" id="3.30.530.20">
    <property type="match status" value="1"/>
</dbReference>
<dbReference type="EMBL" id="FXUF01000026">
    <property type="protein sequence ID" value="SMP72152.1"/>
    <property type="molecule type" value="Genomic_DNA"/>
</dbReference>
<dbReference type="InterPro" id="IPR023393">
    <property type="entry name" value="START-like_dom_sf"/>
</dbReference>
<organism evidence="1 2">
    <name type="scientific">Anoxynatronum buryatiense</name>
    <dbReference type="NCBI Taxonomy" id="489973"/>
    <lineage>
        <taxon>Bacteria</taxon>
        <taxon>Bacillati</taxon>
        <taxon>Bacillota</taxon>
        <taxon>Clostridia</taxon>
        <taxon>Eubacteriales</taxon>
        <taxon>Clostridiaceae</taxon>
        <taxon>Anoxynatronum</taxon>
    </lineage>
</organism>